<reference evidence="6 7" key="1">
    <citation type="submission" date="2016-12" db="EMBL/GenBank/DDBJ databases">
        <title>The draft genome sequence of HSLHS2.</title>
        <authorList>
            <person name="Hu D."/>
            <person name="Wang L."/>
            <person name="Shao Z."/>
        </authorList>
    </citation>
    <scope>NUCLEOTIDE SEQUENCE [LARGE SCALE GENOMIC DNA]</scope>
    <source>
        <strain evidence="6">MCCC 1A06712</strain>
    </source>
</reference>
<evidence type="ECO:0000256" key="4">
    <source>
        <dbReference type="ARBA" id="ARBA00024746"/>
    </source>
</evidence>
<dbReference type="GO" id="GO:0044781">
    <property type="term" value="P:bacterial-type flagellum organization"/>
    <property type="evidence" value="ECO:0007669"/>
    <property type="project" value="UniProtKB-UniRule"/>
</dbReference>
<dbReference type="InterPro" id="IPR005648">
    <property type="entry name" value="FlgD"/>
</dbReference>
<comment type="similarity">
    <text evidence="1 5">Belongs to the FlgD family.</text>
</comment>
<sequence length="226" mass="23710">MTEVTATTGNPFYLNQIGEVTTSEASNGMLAQEDFLTLLTTQLQNQDPLSPMDNAEFLGQMAQFSTVEGIEDVNAGIEALTEAVSNNQVQTAAGFLGRSVLASGNIARPGNDGAVRGMAELQAAVSDVTVTYTDPTTGDILHTQELGAHSDGWMSFDWEDVPTEIADSRSPVMVTVTGTSETGTISAPVSVFARVESALGGPATPNITLLVEDYGALDSLEVSAFR</sequence>
<dbReference type="EMBL" id="MSPP01000001">
    <property type="protein sequence ID" value="OUD10159.1"/>
    <property type="molecule type" value="Genomic_DNA"/>
</dbReference>
<comment type="function">
    <text evidence="4 5">Required for flagellar hook formation. May act as a scaffolding protein.</text>
</comment>
<dbReference type="Pfam" id="PF03963">
    <property type="entry name" value="FlgD"/>
    <property type="match status" value="1"/>
</dbReference>
<protein>
    <recommendedName>
        <fullName evidence="2 5">Basal-body rod modification protein FlgD</fullName>
    </recommendedName>
</protein>
<dbReference type="OrthoDB" id="9785233at2"/>
<name>A0A251X094_9RHOB</name>
<proteinExistence type="inferred from homology"/>
<evidence type="ECO:0000256" key="2">
    <source>
        <dbReference type="ARBA" id="ARBA00016013"/>
    </source>
</evidence>
<comment type="caution">
    <text evidence="6">The sequence shown here is derived from an EMBL/GenBank/DDBJ whole genome shotgun (WGS) entry which is preliminary data.</text>
</comment>
<evidence type="ECO:0000313" key="7">
    <source>
        <dbReference type="Proteomes" id="UP000194664"/>
    </source>
</evidence>
<gene>
    <name evidence="6" type="ORF">BVC71_01180</name>
</gene>
<dbReference type="Gene3D" id="2.30.30.910">
    <property type="match status" value="1"/>
</dbReference>
<dbReference type="Proteomes" id="UP000194664">
    <property type="component" value="Unassembled WGS sequence"/>
</dbReference>
<dbReference type="Gene3D" id="2.60.40.4070">
    <property type="match status" value="1"/>
</dbReference>
<evidence type="ECO:0000256" key="1">
    <source>
        <dbReference type="ARBA" id="ARBA00010577"/>
    </source>
</evidence>
<keyword evidence="7" id="KW-1185">Reference proteome</keyword>
<keyword evidence="3 5" id="KW-1005">Bacterial flagellum biogenesis</keyword>
<dbReference type="RefSeq" id="WP_086449809.1">
    <property type="nucleotide sequence ID" value="NZ_MSPP01000001.1"/>
</dbReference>
<evidence type="ECO:0000256" key="3">
    <source>
        <dbReference type="ARBA" id="ARBA00022795"/>
    </source>
</evidence>
<accession>A0A251X094</accession>
<dbReference type="AlphaFoldDB" id="A0A251X094"/>
<evidence type="ECO:0000313" key="6">
    <source>
        <dbReference type="EMBL" id="OUD10159.1"/>
    </source>
</evidence>
<evidence type="ECO:0000256" key="5">
    <source>
        <dbReference type="RuleBase" id="RU362076"/>
    </source>
</evidence>
<organism evidence="6 7">
    <name type="scientific">Marivivens niveibacter</name>
    <dbReference type="NCBI Taxonomy" id="1930667"/>
    <lineage>
        <taxon>Bacteria</taxon>
        <taxon>Pseudomonadati</taxon>
        <taxon>Pseudomonadota</taxon>
        <taxon>Alphaproteobacteria</taxon>
        <taxon>Rhodobacterales</taxon>
        <taxon>Paracoccaceae</taxon>
        <taxon>Marivivens group</taxon>
        <taxon>Marivivens</taxon>
    </lineage>
</organism>